<feature type="region of interest" description="Disordered" evidence="2">
    <location>
        <begin position="895"/>
        <end position="965"/>
    </location>
</feature>
<evidence type="ECO:0000313" key="3">
    <source>
        <dbReference type="EMBL" id="NWU31320.1"/>
    </source>
</evidence>
<dbReference type="InterPro" id="IPR005026">
    <property type="entry name" value="SAPAP"/>
</dbReference>
<name>A0A7K5VQZ3_9CORV</name>
<feature type="compositionally biased region" description="Basic and acidic residues" evidence="2">
    <location>
        <begin position="900"/>
        <end position="910"/>
    </location>
</feature>
<dbReference type="Pfam" id="PF03359">
    <property type="entry name" value="GKAP"/>
    <property type="match status" value="1"/>
</dbReference>
<feature type="compositionally biased region" description="Basic and acidic residues" evidence="2">
    <location>
        <begin position="926"/>
        <end position="941"/>
    </location>
</feature>
<dbReference type="GO" id="GO:0023052">
    <property type="term" value="P:signaling"/>
    <property type="evidence" value="ECO:0007669"/>
    <property type="project" value="InterPro"/>
</dbReference>
<dbReference type="GO" id="GO:0098978">
    <property type="term" value="C:glutamatergic synapse"/>
    <property type="evidence" value="ECO:0007669"/>
    <property type="project" value="TreeGrafter"/>
</dbReference>
<accession>A0A7K5VQZ3</accession>
<feature type="region of interest" description="Disordered" evidence="2">
    <location>
        <begin position="150"/>
        <end position="201"/>
    </location>
</feature>
<comment type="similarity">
    <text evidence="1">Belongs to the SAPAP family.</text>
</comment>
<feature type="region of interest" description="Disordered" evidence="2">
    <location>
        <begin position="347"/>
        <end position="368"/>
    </location>
</feature>
<protein>
    <submittedName>
        <fullName evidence="3">DLGP1 protein</fullName>
    </submittedName>
</protein>
<sequence length="975" mass="109153">MKGLSGSRSHHHGVACDPACDSLPHHQDRKPYLLNPVDPHPADHPYYTQRNSFQAECMVPYNDQIASSTFPRRHYSSHHELKDECALVPHGTANKTNRIPANLLDQFERQLPLNRDGYHTLQYKRTAMEHRSDSPGRIRHLVHSVQKLFTKSHSLEGPSKGSVNGGKASPEESQTMRYGKRSKSKERRSEGKPRSNASGWWSSDDNLDNDVCIYHGPSGVMTMGRCPDRSSSQYFMEAYNTVSEHTVKSSRSNNDVKCSTCANLPVNLDSQLMKKSSWSSTLTVSRAREVYQKASVNMDQTVVKAETCQQERSCQYLQVPQDEWTGYTPRGKDDEIPCRRMRSGSYIKAMGDDDSGDSDTSPKPSPKIAARRESYLKATQPSLTELTTLKISSEHSPKLQIRSHSYLRAVSEVSINRSLDSLDPAGLLTSPKFRSRNESYMRAMSTISQVSEMEVNGQFESVCESVFSELESQAVEALDLPMPGCFRMRSHSYVRAIEKGCSQDDECISLRSSSPPRTTTTVRTIQSSTVSSCITTYKKTPPPVPPRTTTKPFISITAQSSTESAQDAYMDGHGQRGDIISQSGLSNSTESLDSMKALTAAIEAANAQIHGPASQHVGNNTATVTTTTTIATVAVEDRKKDHFKKNRCLSIGIQVDGAEESTIPGDNKATSKFQSIGVQVEEEKCFRRFTRSNSVTAAVQADLDFHENFEIIDPQEDNSCSGQISRQFSRDASTSTVSIQGSGNHYHACAVDDDFETDFDPSILPPPDPWIDSITEDPLEAVQRSVCPRDGHWFLKLLQAERDRMEGWCQQMEREERENNLPEDILGKIRTAVGSAQLLMAQKFYQFRELCEENLNPNAHPRPTSQDLAGFWDMLQLSIENISMKFDELHQLKANNWKQMDPHDKKERRVPPPVPKKPSKGQVPLIRERSLESSQRQEARKRLMAAKRAASVRQNSATESAESIEIYIPEAQTRL</sequence>
<dbReference type="EMBL" id="VYXC01012075">
    <property type="protein sequence ID" value="NWU31320.1"/>
    <property type="molecule type" value="Genomic_DNA"/>
</dbReference>
<evidence type="ECO:0000256" key="2">
    <source>
        <dbReference type="SAM" id="MobiDB-lite"/>
    </source>
</evidence>
<feature type="non-terminal residue" evidence="3">
    <location>
        <position position="1"/>
    </location>
</feature>
<comment type="caution">
    <text evidence="3">The sequence shown here is derived from an EMBL/GenBank/DDBJ whole genome shotgun (WGS) entry which is preliminary data.</text>
</comment>
<dbReference type="PANTHER" id="PTHR12353">
    <property type="entry name" value="DISKS LARGE-ASSOCIATED PROTEIN DAP SAP90/PSD-95-ASSOCIATED PROTEIN"/>
    <property type="match status" value="1"/>
</dbReference>
<dbReference type="GO" id="GO:0060090">
    <property type="term" value="F:molecular adaptor activity"/>
    <property type="evidence" value="ECO:0007669"/>
    <property type="project" value="TreeGrafter"/>
</dbReference>
<evidence type="ECO:0000313" key="4">
    <source>
        <dbReference type="Proteomes" id="UP000584415"/>
    </source>
</evidence>
<dbReference type="AlphaFoldDB" id="A0A7K5VQZ3"/>
<organism evidence="3 4">
    <name type="scientific">Platysteira castanea</name>
    <dbReference type="NCBI Taxonomy" id="1160851"/>
    <lineage>
        <taxon>Eukaryota</taxon>
        <taxon>Metazoa</taxon>
        <taxon>Chordata</taxon>
        <taxon>Craniata</taxon>
        <taxon>Vertebrata</taxon>
        <taxon>Euteleostomi</taxon>
        <taxon>Archelosauria</taxon>
        <taxon>Archosauria</taxon>
        <taxon>Dinosauria</taxon>
        <taxon>Saurischia</taxon>
        <taxon>Theropoda</taxon>
        <taxon>Coelurosauria</taxon>
        <taxon>Aves</taxon>
        <taxon>Neognathae</taxon>
        <taxon>Neoaves</taxon>
        <taxon>Telluraves</taxon>
        <taxon>Australaves</taxon>
        <taxon>Passeriformes</taxon>
        <taxon>Corvoidea</taxon>
        <taxon>Platysteiridae</taxon>
        <taxon>Platysteira</taxon>
    </lineage>
</organism>
<evidence type="ECO:0000256" key="1">
    <source>
        <dbReference type="ARBA" id="ARBA00008839"/>
    </source>
</evidence>
<dbReference type="Proteomes" id="UP000584415">
    <property type="component" value="Unassembled WGS sequence"/>
</dbReference>
<feature type="non-terminal residue" evidence="3">
    <location>
        <position position="975"/>
    </location>
</feature>
<dbReference type="PANTHER" id="PTHR12353:SF7">
    <property type="entry name" value="DISKS LARGE-ASSOCIATED PROTEIN 1"/>
    <property type="match status" value="1"/>
</dbReference>
<reference evidence="3 4" key="1">
    <citation type="submission" date="2019-09" db="EMBL/GenBank/DDBJ databases">
        <title>Bird 10,000 Genomes (B10K) Project - Family phase.</title>
        <authorList>
            <person name="Zhang G."/>
        </authorList>
    </citation>
    <scope>NUCLEOTIDE SEQUENCE [LARGE SCALE GENOMIC DNA]</scope>
    <source>
        <strain evidence="3">B10K-DU-001-71</strain>
        <tissue evidence="3">Muscle</tissue>
    </source>
</reference>
<keyword evidence="4" id="KW-1185">Reference proteome</keyword>
<proteinExistence type="inferred from homology"/>
<gene>
    <name evidence="3" type="primary">Dlgap1</name>
    <name evidence="3" type="ORF">DYACAS_R06770</name>
</gene>
<dbReference type="GO" id="GO:0099572">
    <property type="term" value="C:postsynaptic specialization"/>
    <property type="evidence" value="ECO:0007669"/>
    <property type="project" value="TreeGrafter"/>
</dbReference>
<feature type="compositionally biased region" description="Polar residues" evidence="2">
    <location>
        <begin position="952"/>
        <end position="961"/>
    </location>
</feature>